<proteinExistence type="predicted"/>
<evidence type="ECO:0000313" key="3">
    <source>
        <dbReference type="Proteomes" id="UP000314294"/>
    </source>
</evidence>
<dbReference type="EMBL" id="SRLO01009335">
    <property type="protein sequence ID" value="TNN26870.1"/>
    <property type="molecule type" value="Genomic_DNA"/>
</dbReference>
<evidence type="ECO:0000313" key="2">
    <source>
        <dbReference type="EMBL" id="TNN26870.1"/>
    </source>
</evidence>
<feature type="region of interest" description="Disordered" evidence="1">
    <location>
        <begin position="1"/>
        <end position="59"/>
    </location>
</feature>
<dbReference type="Proteomes" id="UP000314294">
    <property type="component" value="Unassembled WGS sequence"/>
</dbReference>
<keyword evidence="3" id="KW-1185">Reference proteome</keyword>
<protein>
    <submittedName>
        <fullName evidence="2">Uncharacterized protein</fullName>
    </submittedName>
</protein>
<evidence type="ECO:0000256" key="1">
    <source>
        <dbReference type="SAM" id="MobiDB-lite"/>
    </source>
</evidence>
<comment type="caution">
    <text evidence="2">The sequence shown here is derived from an EMBL/GenBank/DDBJ whole genome shotgun (WGS) entry which is preliminary data.</text>
</comment>
<accession>A0A4Z2EE95</accession>
<name>A0A4Z2EE95_9TELE</name>
<organism evidence="2 3">
    <name type="scientific">Liparis tanakae</name>
    <name type="common">Tanaka's snailfish</name>
    <dbReference type="NCBI Taxonomy" id="230148"/>
    <lineage>
        <taxon>Eukaryota</taxon>
        <taxon>Metazoa</taxon>
        <taxon>Chordata</taxon>
        <taxon>Craniata</taxon>
        <taxon>Vertebrata</taxon>
        <taxon>Euteleostomi</taxon>
        <taxon>Actinopterygii</taxon>
        <taxon>Neopterygii</taxon>
        <taxon>Teleostei</taxon>
        <taxon>Neoteleostei</taxon>
        <taxon>Acanthomorphata</taxon>
        <taxon>Eupercaria</taxon>
        <taxon>Perciformes</taxon>
        <taxon>Cottioidei</taxon>
        <taxon>Cottales</taxon>
        <taxon>Liparidae</taxon>
        <taxon>Liparis</taxon>
    </lineage>
</organism>
<sequence length="184" mass="20523">MEVERRSGRGISSAMTGGSRRHKDGGRAIGNKARGWMQEAGARSKNPRPASDPARSNGRRARRYALGLKELWATSALCVDGGAQRSTTVRCRFCRARPEGQGLFVHELLHLKRGRNRRKVSNPQRARMRNDGHDPEFLSCFVSYFEVLGRFSIQRTRLQTCVLLESGLGSPDSGGRSFCDWNSS</sequence>
<dbReference type="AlphaFoldDB" id="A0A4Z2EE95"/>
<gene>
    <name evidence="2" type="ORF">EYF80_062988</name>
</gene>
<reference evidence="2 3" key="1">
    <citation type="submission" date="2019-03" db="EMBL/GenBank/DDBJ databases">
        <title>First draft genome of Liparis tanakae, snailfish: a comprehensive survey of snailfish specific genes.</title>
        <authorList>
            <person name="Kim W."/>
            <person name="Song I."/>
            <person name="Jeong J.-H."/>
            <person name="Kim D."/>
            <person name="Kim S."/>
            <person name="Ryu S."/>
            <person name="Song J.Y."/>
            <person name="Lee S.K."/>
        </authorList>
    </citation>
    <scope>NUCLEOTIDE SEQUENCE [LARGE SCALE GENOMIC DNA]</scope>
    <source>
        <tissue evidence="2">Muscle</tissue>
    </source>
</reference>